<keyword evidence="4" id="KW-1185">Reference proteome</keyword>
<sequence length="419" mass="48515">MNLIYDLIINIIDYLIIFKYFKSFSEKRTMKKKYCTILFCGCIILISVVNQFHNPNANLILCILIIYLYSCSFSYSISYHIILPVLYIGFGIVAELIGFFVLNFLGQAIPYFIRYYGSSFICEIIRFLIVYAICKIRKIKFPKLSFDISKYLVIIPLTCVCICCITMNIIQNSKNNPVIIMCLMIIVMTISSNVLMFKMFVKVTETLSDNYEKEMLLQEAQAKEQYYNEVEKSNKEIRRIKHDLKNMLLAICSEAQKNNEISKEIYKIINELDASNKKLYTSNIVINTIINHKMCLAENLKIKTYVNINVPKSVNLDYKDAGILLGNILDNAIESCKKINMEDRWIKIDIIYKKNTMFIKICNSKIKELVNIKQTSKHDVHNHGIGVSSIENIVKKYGGYVEFIDKGEEFEVAVSLYGI</sequence>
<reference evidence="3" key="1">
    <citation type="submission" date="2022-09" db="EMBL/GenBank/DDBJ databases">
        <title>Eubacterium sp. LFL-14 isolated from human feces.</title>
        <authorList>
            <person name="Liu F."/>
        </authorList>
    </citation>
    <scope>NUCLEOTIDE SEQUENCE</scope>
    <source>
        <strain evidence="3">LFL-14</strain>
    </source>
</reference>
<feature type="transmembrane region" description="Helical" evidence="1">
    <location>
        <begin position="112"/>
        <end position="131"/>
    </location>
</feature>
<dbReference type="InterPro" id="IPR032834">
    <property type="entry name" value="NatK-like_C"/>
</dbReference>
<accession>A0ABT2M0L6</accession>
<dbReference type="EMBL" id="JAODBU010000002">
    <property type="protein sequence ID" value="MCT7397957.1"/>
    <property type="molecule type" value="Genomic_DNA"/>
</dbReference>
<feature type="transmembrane region" description="Helical" evidence="1">
    <location>
        <begin position="34"/>
        <end position="52"/>
    </location>
</feature>
<feature type="transmembrane region" description="Helical" evidence="1">
    <location>
        <begin position="151"/>
        <end position="171"/>
    </location>
</feature>
<gene>
    <name evidence="3" type="ORF">N5B56_02485</name>
</gene>
<evidence type="ECO:0000259" key="2">
    <source>
        <dbReference type="Pfam" id="PF14501"/>
    </source>
</evidence>
<dbReference type="RefSeq" id="WP_260978318.1">
    <property type="nucleotide sequence ID" value="NZ_JAODBU010000002.1"/>
</dbReference>
<protein>
    <submittedName>
        <fullName evidence="3">GHKL domain-containing protein</fullName>
    </submittedName>
</protein>
<dbReference type="InterPro" id="IPR036890">
    <property type="entry name" value="HATPase_C_sf"/>
</dbReference>
<comment type="caution">
    <text evidence="3">The sequence shown here is derived from an EMBL/GenBank/DDBJ whole genome shotgun (WGS) entry which is preliminary data.</text>
</comment>
<feature type="domain" description="Sensor histidine kinase NatK-like C-terminal" evidence="2">
    <location>
        <begin position="320"/>
        <end position="415"/>
    </location>
</feature>
<keyword evidence="1" id="KW-0812">Transmembrane</keyword>
<dbReference type="PANTHER" id="PTHR40448:SF1">
    <property type="entry name" value="TWO-COMPONENT SENSOR HISTIDINE KINASE"/>
    <property type="match status" value="1"/>
</dbReference>
<evidence type="ECO:0000313" key="3">
    <source>
        <dbReference type="EMBL" id="MCT7397957.1"/>
    </source>
</evidence>
<dbReference type="SUPFAM" id="SSF55874">
    <property type="entry name" value="ATPase domain of HSP90 chaperone/DNA topoisomerase II/histidine kinase"/>
    <property type="match status" value="1"/>
</dbReference>
<dbReference type="Pfam" id="PF14501">
    <property type="entry name" value="HATPase_c_5"/>
    <property type="match status" value="1"/>
</dbReference>
<evidence type="ECO:0000313" key="4">
    <source>
        <dbReference type="Proteomes" id="UP001431199"/>
    </source>
</evidence>
<evidence type="ECO:0000256" key="1">
    <source>
        <dbReference type="SAM" id="Phobius"/>
    </source>
</evidence>
<dbReference type="Gene3D" id="3.30.565.10">
    <property type="entry name" value="Histidine kinase-like ATPase, C-terminal domain"/>
    <property type="match status" value="1"/>
</dbReference>
<feature type="transmembrane region" description="Helical" evidence="1">
    <location>
        <begin position="85"/>
        <end position="106"/>
    </location>
</feature>
<organism evidence="3 4">
    <name type="scientific">Eubacterium album</name>
    <dbReference type="NCBI Taxonomy" id="2978477"/>
    <lineage>
        <taxon>Bacteria</taxon>
        <taxon>Bacillati</taxon>
        <taxon>Bacillota</taxon>
        <taxon>Clostridia</taxon>
        <taxon>Eubacteriales</taxon>
        <taxon>Eubacteriaceae</taxon>
        <taxon>Eubacterium</taxon>
    </lineage>
</organism>
<feature type="transmembrane region" description="Helical" evidence="1">
    <location>
        <begin position="58"/>
        <end position="78"/>
    </location>
</feature>
<feature type="transmembrane region" description="Helical" evidence="1">
    <location>
        <begin position="177"/>
        <end position="197"/>
    </location>
</feature>
<keyword evidence="1" id="KW-1133">Transmembrane helix</keyword>
<feature type="transmembrane region" description="Helical" evidence="1">
    <location>
        <begin position="6"/>
        <end position="22"/>
    </location>
</feature>
<keyword evidence="1" id="KW-0472">Membrane</keyword>
<dbReference type="Proteomes" id="UP001431199">
    <property type="component" value="Unassembled WGS sequence"/>
</dbReference>
<proteinExistence type="predicted"/>
<name>A0ABT2M0L6_9FIRM</name>
<dbReference type="PANTHER" id="PTHR40448">
    <property type="entry name" value="TWO-COMPONENT SENSOR HISTIDINE KINASE"/>
    <property type="match status" value="1"/>
</dbReference>